<evidence type="ECO:0000313" key="3">
    <source>
        <dbReference type="Proteomes" id="UP000199001"/>
    </source>
</evidence>
<sequence>MSRAITTASGGIVEESDATPVDVVPDRPGRERVVWLCTLRPDVSPHAVNRARRTCGRGRR</sequence>
<name>A0A1C6V8Y2_9ACTN</name>
<gene>
    <name evidence="2" type="ORF">GA0070606_3669</name>
</gene>
<accession>A0A1C6V8Y2</accession>
<dbReference type="Proteomes" id="UP000199001">
    <property type="component" value="Unassembled WGS sequence"/>
</dbReference>
<reference evidence="3" key="1">
    <citation type="submission" date="2016-06" db="EMBL/GenBank/DDBJ databases">
        <authorList>
            <person name="Varghese N."/>
            <person name="Submissions Spin"/>
        </authorList>
    </citation>
    <scope>NUCLEOTIDE SEQUENCE [LARGE SCALE GENOMIC DNA]</scope>
    <source>
        <strain evidence="3">DSM 43903</strain>
    </source>
</reference>
<evidence type="ECO:0000256" key="1">
    <source>
        <dbReference type="SAM" id="MobiDB-lite"/>
    </source>
</evidence>
<dbReference type="AlphaFoldDB" id="A0A1C6V8Y2"/>
<evidence type="ECO:0000313" key="2">
    <source>
        <dbReference type="EMBL" id="SCL62725.1"/>
    </source>
</evidence>
<protein>
    <submittedName>
        <fullName evidence="2">Uncharacterized protein</fullName>
    </submittedName>
</protein>
<proteinExistence type="predicted"/>
<organism evidence="2 3">
    <name type="scientific">Micromonospora citrea</name>
    <dbReference type="NCBI Taxonomy" id="47855"/>
    <lineage>
        <taxon>Bacteria</taxon>
        <taxon>Bacillati</taxon>
        <taxon>Actinomycetota</taxon>
        <taxon>Actinomycetes</taxon>
        <taxon>Micromonosporales</taxon>
        <taxon>Micromonosporaceae</taxon>
        <taxon>Micromonospora</taxon>
    </lineage>
</organism>
<dbReference type="EMBL" id="FMHZ01000002">
    <property type="protein sequence ID" value="SCL62725.1"/>
    <property type="molecule type" value="Genomic_DNA"/>
</dbReference>
<feature type="region of interest" description="Disordered" evidence="1">
    <location>
        <begin position="1"/>
        <end position="25"/>
    </location>
</feature>
<keyword evidence="3" id="KW-1185">Reference proteome</keyword>